<comment type="caution">
    <text evidence="3">The sequence shown here is derived from an EMBL/GenBank/DDBJ whole genome shotgun (WGS) entry which is preliminary data.</text>
</comment>
<evidence type="ECO:0000256" key="1">
    <source>
        <dbReference type="SAM" id="MobiDB-lite"/>
    </source>
</evidence>
<name>A0ABW0CY49_STRCD</name>
<organism evidence="3 4">
    <name type="scientific">Streptomyces coerulescens</name>
    <dbReference type="NCBI Taxonomy" id="29304"/>
    <lineage>
        <taxon>Bacteria</taxon>
        <taxon>Bacillati</taxon>
        <taxon>Actinomycetota</taxon>
        <taxon>Actinomycetes</taxon>
        <taxon>Kitasatosporales</taxon>
        <taxon>Streptomycetaceae</taxon>
        <taxon>Streptomyces</taxon>
    </lineage>
</organism>
<evidence type="ECO:0000256" key="2">
    <source>
        <dbReference type="SAM" id="SignalP"/>
    </source>
</evidence>
<dbReference type="EMBL" id="JBHSKM010000045">
    <property type="protein sequence ID" value="MFC5220042.1"/>
    <property type="molecule type" value="Genomic_DNA"/>
</dbReference>
<accession>A0ABW0CY49</accession>
<reference evidence="4" key="1">
    <citation type="journal article" date="2019" name="Int. J. Syst. Evol. Microbiol.">
        <title>The Global Catalogue of Microorganisms (GCM) 10K type strain sequencing project: providing services to taxonomists for standard genome sequencing and annotation.</title>
        <authorList>
            <consortium name="The Broad Institute Genomics Platform"/>
            <consortium name="The Broad Institute Genome Sequencing Center for Infectious Disease"/>
            <person name="Wu L."/>
            <person name="Ma J."/>
        </authorList>
    </citation>
    <scope>NUCLEOTIDE SEQUENCE [LARGE SCALE GENOMIC DNA]</scope>
    <source>
        <strain evidence="4">KCTC 42586</strain>
    </source>
</reference>
<sequence>MLTRSTLLGAATATAFLLVAGAAQAADGPGNSNVDVGSCTVMEFCVGVGVDGSNGSQESSASANGINEQGGKGGEKDPDAPVCTVSKMDPPPLAGSDLWEGHDPDDGTVYTRICSSTDEFIGINVNTTVETFWAANPPPAVDPAVLAQQAVDKMTLLGPDININPKPGGKGLVGMPVWMAVDQSQTTWGPNTATASAGGVTVTATAKVSKVVWSMGDGSSVTCTTPGTVYQKSYGLKKSPDCGHVYTQPSRDATGGTYEVTATSTWVINWQGGGANGQLTEVRNSSVAVTIVESQAVNS</sequence>
<evidence type="ECO:0000313" key="4">
    <source>
        <dbReference type="Proteomes" id="UP001596263"/>
    </source>
</evidence>
<dbReference type="Proteomes" id="UP001596263">
    <property type="component" value="Unassembled WGS sequence"/>
</dbReference>
<keyword evidence="2" id="KW-0732">Signal</keyword>
<feature type="signal peptide" evidence="2">
    <location>
        <begin position="1"/>
        <end position="25"/>
    </location>
</feature>
<dbReference type="RefSeq" id="WP_380864496.1">
    <property type="nucleotide sequence ID" value="NZ_JBHSKM010000045.1"/>
</dbReference>
<feature type="compositionally biased region" description="Polar residues" evidence="1">
    <location>
        <begin position="53"/>
        <end position="67"/>
    </location>
</feature>
<keyword evidence="4" id="KW-1185">Reference proteome</keyword>
<feature type="region of interest" description="Disordered" evidence="1">
    <location>
        <begin position="53"/>
        <end position="81"/>
    </location>
</feature>
<gene>
    <name evidence="3" type="ORF">ACFPQ9_40155</name>
</gene>
<evidence type="ECO:0000313" key="3">
    <source>
        <dbReference type="EMBL" id="MFC5220042.1"/>
    </source>
</evidence>
<proteinExistence type="predicted"/>
<protein>
    <submittedName>
        <fullName evidence="3">ATP/GTP-binding protein</fullName>
    </submittedName>
</protein>
<feature type="chain" id="PRO_5046242238" evidence="2">
    <location>
        <begin position="26"/>
        <end position="299"/>
    </location>
</feature>